<evidence type="ECO:0000259" key="12">
    <source>
        <dbReference type="SMART" id="SM00228"/>
    </source>
</evidence>
<dbReference type="PANTHER" id="PTHR42837">
    <property type="entry name" value="REGULATOR OF SIGMA-E PROTEASE RSEP"/>
    <property type="match status" value="1"/>
</dbReference>
<feature type="domain" description="PDZ" evidence="12">
    <location>
        <begin position="111"/>
        <end position="183"/>
    </location>
</feature>
<comment type="cofactor">
    <cofactor evidence="1">
        <name>Zn(2+)</name>
        <dbReference type="ChEBI" id="CHEBI:29105"/>
    </cofactor>
</comment>
<dbReference type="RefSeq" id="WP_382343143.1">
    <property type="nucleotide sequence ID" value="NZ_JBHSAB010000021.1"/>
</dbReference>
<organism evidence="13 14">
    <name type="scientific">Legionella dresdenensis</name>
    <dbReference type="NCBI Taxonomy" id="450200"/>
    <lineage>
        <taxon>Bacteria</taxon>
        <taxon>Pseudomonadati</taxon>
        <taxon>Pseudomonadota</taxon>
        <taxon>Gammaproteobacteria</taxon>
        <taxon>Legionellales</taxon>
        <taxon>Legionellaceae</taxon>
        <taxon>Legionella</taxon>
    </lineage>
</organism>
<evidence type="ECO:0000256" key="3">
    <source>
        <dbReference type="ARBA" id="ARBA00007931"/>
    </source>
</evidence>
<evidence type="ECO:0000256" key="11">
    <source>
        <dbReference type="SAM" id="Phobius"/>
    </source>
</evidence>
<dbReference type="Pfam" id="PF02163">
    <property type="entry name" value="Peptidase_M50"/>
    <property type="match status" value="1"/>
</dbReference>
<dbReference type="Proteomes" id="UP001595758">
    <property type="component" value="Unassembled WGS sequence"/>
</dbReference>
<evidence type="ECO:0000256" key="10">
    <source>
        <dbReference type="ARBA" id="ARBA00023136"/>
    </source>
</evidence>
<evidence type="ECO:0000256" key="4">
    <source>
        <dbReference type="ARBA" id="ARBA00022670"/>
    </source>
</evidence>
<dbReference type="Gene3D" id="2.30.42.10">
    <property type="match status" value="1"/>
</dbReference>
<keyword evidence="5 11" id="KW-0812">Transmembrane</keyword>
<dbReference type="InterPro" id="IPR001478">
    <property type="entry name" value="PDZ"/>
</dbReference>
<evidence type="ECO:0000256" key="9">
    <source>
        <dbReference type="ARBA" id="ARBA00023049"/>
    </source>
</evidence>
<sequence length="349" mass="38456">MLSGFFAFVLMMILVIGLHEAGHAIAAYLAGVKIQRISIGFGKPVMSWFDKQQREWVWAVWPLGGYVRLLNSRIQKVRPDELPFCFDKQPVSVRCLILVSGALMNFFIAWIALTIYFMAGHTQQAPVISRIVPGTIAAHAGLTDNDRILAVAGVPVNSWQETAMQFIQVWGKDKVALTVAGEGATRHLTLDLNAPLAQKKKNFLAILGIEPSDARELMAGESLPAALSHAWYKQVQLIKFFLISIKQLVFGVIPFSYLIGPLGLLTASVNSFLLGIAAFMYFIACLSISVGLVNLLPIPGLDGGSILLAMIEKVRNKPVSVALEVLLYRLSFIFFCVFLIQLVLNDLIR</sequence>
<protein>
    <submittedName>
        <fullName evidence="13">M50 family metallopeptidase</fullName>
    </submittedName>
</protein>
<feature type="transmembrane region" description="Helical" evidence="11">
    <location>
        <begin position="96"/>
        <end position="119"/>
    </location>
</feature>
<evidence type="ECO:0000256" key="8">
    <source>
        <dbReference type="ARBA" id="ARBA00022989"/>
    </source>
</evidence>
<feature type="transmembrane region" description="Helical" evidence="11">
    <location>
        <begin position="272"/>
        <end position="298"/>
    </location>
</feature>
<evidence type="ECO:0000313" key="14">
    <source>
        <dbReference type="Proteomes" id="UP001595758"/>
    </source>
</evidence>
<comment type="subcellular location">
    <subcellularLocation>
        <location evidence="2">Membrane</location>
        <topology evidence="2">Multi-pass membrane protein</topology>
    </subcellularLocation>
</comment>
<keyword evidence="14" id="KW-1185">Reference proteome</keyword>
<keyword evidence="10 11" id="KW-0472">Membrane</keyword>
<dbReference type="SUPFAM" id="SSF50156">
    <property type="entry name" value="PDZ domain-like"/>
    <property type="match status" value="1"/>
</dbReference>
<dbReference type="InterPro" id="IPR008915">
    <property type="entry name" value="Peptidase_M50"/>
</dbReference>
<keyword evidence="9" id="KW-0482">Metalloprotease</keyword>
<name>A0ABV8CGQ4_9GAMM</name>
<dbReference type="EMBL" id="JBHSAB010000021">
    <property type="protein sequence ID" value="MFC3909174.1"/>
    <property type="molecule type" value="Genomic_DNA"/>
</dbReference>
<proteinExistence type="inferred from homology"/>
<comment type="caution">
    <text evidence="13">The sequence shown here is derived from an EMBL/GenBank/DDBJ whole genome shotgun (WGS) entry which is preliminary data.</text>
</comment>
<keyword evidence="4" id="KW-0645">Protease</keyword>
<evidence type="ECO:0000256" key="7">
    <source>
        <dbReference type="ARBA" id="ARBA00022833"/>
    </source>
</evidence>
<evidence type="ECO:0000256" key="1">
    <source>
        <dbReference type="ARBA" id="ARBA00001947"/>
    </source>
</evidence>
<feature type="transmembrane region" description="Helical" evidence="11">
    <location>
        <begin position="319"/>
        <end position="344"/>
    </location>
</feature>
<dbReference type="Pfam" id="PF17820">
    <property type="entry name" value="PDZ_6"/>
    <property type="match status" value="1"/>
</dbReference>
<keyword evidence="8 11" id="KW-1133">Transmembrane helix</keyword>
<evidence type="ECO:0000256" key="6">
    <source>
        <dbReference type="ARBA" id="ARBA00022801"/>
    </source>
</evidence>
<evidence type="ECO:0000256" key="5">
    <source>
        <dbReference type="ARBA" id="ARBA00022692"/>
    </source>
</evidence>
<dbReference type="InterPro" id="IPR036034">
    <property type="entry name" value="PDZ_sf"/>
</dbReference>
<evidence type="ECO:0000256" key="2">
    <source>
        <dbReference type="ARBA" id="ARBA00004141"/>
    </source>
</evidence>
<dbReference type="PANTHER" id="PTHR42837:SF2">
    <property type="entry name" value="MEMBRANE METALLOPROTEASE ARASP2, CHLOROPLASTIC-RELATED"/>
    <property type="match status" value="1"/>
</dbReference>
<feature type="transmembrane region" description="Helical" evidence="11">
    <location>
        <begin position="240"/>
        <end position="260"/>
    </location>
</feature>
<dbReference type="InterPro" id="IPR004387">
    <property type="entry name" value="Pept_M50_Zn"/>
</dbReference>
<reference evidence="14" key="1">
    <citation type="journal article" date="2019" name="Int. J. Syst. Evol. Microbiol.">
        <title>The Global Catalogue of Microorganisms (GCM) 10K type strain sequencing project: providing services to taxonomists for standard genome sequencing and annotation.</title>
        <authorList>
            <consortium name="The Broad Institute Genomics Platform"/>
            <consortium name="The Broad Institute Genome Sequencing Center for Infectious Disease"/>
            <person name="Wu L."/>
            <person name="Ma J."/>
        </authorList>
    </citation>
    <scope>NUCLEOTIDE SEQUENCE [LARGE SCALE GENOMIC DNA]</scope>
    <source>
        <strain evidence="14">CCUG 59858</strain>
    </source>
</reference>
<dbReference type="InterPro" id="IPR041489">
    <property type="entry name" value="PDZ_6"/>
</dbReference>
<dbReference type="SMART" id="SM00228">
    <property type="entry name" value="PDZ"/>
    <property type="match status" value="1"/>
</dbReference>
<keyword evidence="6" id="KW-0378">Hydrolase</keyword>
<gene>
    <name evidence="13" type="ORF">ACFORL_08835</name>
</gene>
<comment type="similarity">
    <text evidence="3">Belongs to the peptidase M50B family.</text>
</comment>
<evidence type="ECO:0000313" key="13">
    <source>
        <dbReference type="EMBL" id="MFC3909174.1"/>
    </source>
</evidence>
<keyword evidence="7" id="KW-0862">Zinc</keyword>
<accession>A0ABV8CGQ4</accession>